<evidence type="ECO:0000256" key="5">
    <source>
        <dbReference type="ARBA" id="ARBA00023242"/>
    </source>
</evidence>
<dbReference type="SUPFAM" id="SSF118290">
    <property type="entry name" value="WRKY DNA-binding domain"/>
    <property type="match status" value="1"/>
</dbReference>
<keyword evidence="9" id="KW-1185">Reference proteome</keyword>
<reference evidence="8" key="1">
    <citation type="submission" date="2018-05" db="EMBL/GenBank/DDBJ databases">
        <title>Draft genome of Mucuna pruriens seed.</title>
        <authorList>
            <person name="Nnadi N.E."/>
            <person name="Vos R."/>
            <person name="Hasami M.H."/>
            <person name="Devisetty U.K."/>
            <person name="Aguiy J.C."/>
        </authorList>
    </citation>
    <scope>NUCLEOTIDE SEQUENCE [LARGE SCALE GENOMIC DNA]</scope>
    <source>
        <strain evidence="8">JCA_2017</strain>
    </source>
</reference>
<name>A0A371F766_MUCPR</name>
<dbReference type="OrthoDB" id="2020995at2759"/>
<evidence type="ECO:0000313" key="8">
    <source>
        <dbReference type="EMBL" id="RDX74136.1"/>
    </source>
</evidence>
<dbReference type="PANTHER" id="PTHR31429">
    <property type="entry name" value="WRKY TRANSCRIPTION FACTOR 36-RELATED"/>
    <property type="match status" value="1"/>
</dbReference>
<evidence type="ECO:0000256" key="4">
    <source>
        <dbReference type="ARBA" id="ARBA00023163"/>
    </source>
</evidence>
<keyword evidence="5" id="KW-0539">Nucleus</keyword>
<dbReference type="GO" id="GO:0043565">
    <property type="term" value="F:sequence-specific DNA binding"/>
    <property type="evidence" value="ECO:0007669"/>
    <property type="project" value="InterPro"/>
</dbReference>
<evidence type="ECO:0000256" key="2">
    <source>
        <dbReference type="ARBA" id="ARBA00023015"/>
    </source>
</evidence>
<evidence type="ECO:0000256" key="3">
    <source>
        <dbReference type="ARBA" id="ARBA00023125"/>
    </source>
</evidence>
<keyword evidence="4" id="KW-0804">Transcription</keyword>
<dbReference type="Gene3D" id="2.20.25.80">
    <property type="entry name" value="WRKY domain"/>
    <property type="match status" value="1"/>
</dbReference>
<dbReference type="GO" id="GO:0005634">
    <property type="term" value="C:nucleus"/>
    <property type="evidence" value="ECO:0007669"/>
    <property type="project" value="UniProtKB-SubCell"/>
</dbReference>
<feature type="region of interest" description="Disordered" evidence="6">
    <location>
        <begin position="216"/>
        <end position="251"/>
    </location>
</feature>
<comment type="caution">
    <text evidence="8">The sequence shown here is derived from an EMBL/GenBank/DDBJ whole genome shotgun (WGS) entry which is preliminary data.</text>
</comment>
<protein>
    <submittedName>
        <fullName evidence="8">WRKY transcription factor 42</fullName>
    </submittedName>
</protein>
<dbReference type="PANTHER" id="PTHR31429:SF59">
    <property type="entry name" value="WRKY TRANSCRIPTION FACTOR 47-RELATED"/>
    <property type="match status" value="1"/>
</dbReference>
<dbReference type="InterPro" id="IPR036576">
    <property type="entry name" value="WRKY_dom_sf"/>
</dbReference>
<comment type="subcellular location">
    <subcellularLocation>
        <location evidence="1">Nucleus</location>
    </subcellularLocation>
</comment>
<evidence type="ECO:0000313" key="9">
    <source>
        <dbReference type="Proteomes" id="UP000257109"/>
    </source>
</evidence>
<gene>
    <name evidence="8" type="primary">WRKY42</name>
    <name evidence="8" type="ORF">CR513_46154</name>
</gene>
<dbReference type="InterPro" id="IPR044810">
    <property type="entry name" value="WRKY_plant"/>
</dbReference>
<dbReference type="FunFam" id="2.20.25.80:FF:000002">
    <property type="entry name" value="probable WRKY transcription factor 31"/>
    <property type="match status" value="1"/>
</dbReference>
<dbReference type="Pfam" id="PF03106">
    <property type="entry name" value="WRKY"/>
    <property type="match status" value="1"/>
</dbReference>
<dbReference type="InterPro" id="IPR003657">
    <property type="entry name" value="WRKY_dom"/>
</dbReference>
<dbReference type="AlphaFoldDB" id="A0A371F766"/>
<proteinExistence type="predicted"/>
<sequence length="499" mass="54833">MENHHQPRRELTLLRSTDLDLHPITEHHAVPSIKEVDFFSSSSRHNISDTPNSNYNINHLQPRHTKDDDGSSTLFTDHLVNTALNLTSPTAQFSRSAPNDENLKTMVCIITSIYIYIYMHLKIKENILEFSLSLCFQLRKELLRLHEENCKLRTMLDQITKNYHQLQLFATLQKKPYQKVETNGGQRLLDTRPCTKLDAKVVASVYDGEEHLTKVNIGKQGGPDPVEDVLDQSSSQSWGSSKEAKPSELPVKKARVSVRARSEAPLISDGCQWRKYGQKIAKGNPSPRAYYRCTMSVGCPVRKQVQRCREDKSVLITTYEGNHNHPLPHSATGMANSTSAAAAMFLSSSGSTSKNEALNNTTVGVLSSVPHIPMATLSSSAPFPTITLDMTNDSCVFTSPLPFHAPTLNFPQLPAHPIVFPHKMSHPLSMMTATIASNPNFTVALAAAISSIIGAPNGNDNNSSNGASLFPLNGTSNLLPVELKLETLIPHSGSGLSPL</sequence>
<dbReference type="EMBL" id="QJKJ01010277">
    <property type="protein sequence ID" value="RDX74136.1"/>
    <property type="molecule type" value="Genomic_DNA"/>
</dbReference>
<dbReference type="GO" id="GO:0003700">
    <property type="term" value="F:DNA-binding transcription factor activity"/>
    <property type="evidence" value="ECO:0007669"/>
    <property type="project" value="InterPro"/>
</dbReference>
<accession>A0A371F766</accession>
<feature type="domain" description="WRKY" evidence="7">
    <location>
        <begin position="262"/>
        <end position="328"/>
    </location>
</feature>
<dbReference type="STRING" id="157652.A0A371F766"/>
<evidence type="ECO:0000256" key="6">
    <source>
        <dbReference type="SAM" id="MobiDB-lite"/>
    </source>
</evidence>
<keyword evidence="3" id="KW-0238">DNA-binding</keyword>
<dbReference type="SMART" id="SM00774">
    <property type="entry name" value="WRKY"/>
    <property type="match status" value="1"/>
</dbReference>
<feature type="compositionally biased region" description="Low complexity" evidence="6">
    <location>
        <begin position="232"/>
        <end position="241"/>
    </location>
</feature>
<keyword evidence="2" id="KW-0805">Transcription regulation</keyword>
<evidence type="ECO:0000259" key="7">
    <source>
        <dbReference type="PROSITE" id="PS50811"/>
    </source>
</evidence>
<feature type="non-terminal residue" evidence="8">
    <location>
        <position position="1"/>
    </location>
</feature>
<dbReference type="Proteomes" id="UP000257109">
    <property type="component" value="Unassembled WGS sequence"/>
</dbReference>
<dbReference type="PROSITE" id="PS50811">
    <property type="entry name" value="WRKY"/>
    <property type="match status" value="1"/>
</dbReference>
<evidence type="ECO:0000256" key="1">
    <source>
        <dbReference type="ARBA" id="ARBA00004123"/>
    </source>
</evidence>
<organism evidence="8 9">
    <name type="scientific">Mucuna pruriens</name>
    <name type="common">Velvet bean</name>
    <name type="synonym">Dolichos pruriens</name>
    <dbReference type="NCBI Taxonomy" id="157652"/>
    <lineage>
        <taxon>Eukaryota</taxon>
        <taxon>Viridiplantae</taxon>
        <taxon>Streptophyta</taxon>
        <taxon>Embryophyta</taxon>
        <taxon>Tracheophyta</taxon>
        <taxon>Spermatophyta</taxon>
        <taxon>Magnoliopsida</taxon>
        <taxon>eudicotyledons</taxon>
        <taxon>Gunneridae</taxon>
        <taxon>Pentapetalae</taxon>
        <taxon>rosids</taxon>
        <taxon>fabids</taxon>
        <taxon>Fabales</taxon>
        <taxon>Fabaceae</taxon>
        <taxon>Papilionoideae</taxon>
        <taxon>50 kb inversion clade</taxon>
        <taxon>NPAAA clade</taxon>
        <taxon>indigoferoid/millettioid clade</taxon>
        <taxon>Phaseoleae</taxon>
        <taxon>Mucuna</taxon>
    </lineage>
</organism>